<feature type="region of interest" description="Disordered" evidence="5">
    <location>
        <begin position="603"/>
        <end position="623"/>
    </location>
</feature>
<dbReference type="Proteomes" id="UP000789707">
    <property type="component" value="Unassembled WGS sequence"/>
</dbReference>
<evidence type="ECO:0000256" key="1">
    <source>
        <dbReference type="ARBA" id="ARBA00009432"/>
    </source>
</evidence>
<evidence type="ECO:0000256" key="7">
    <source>
        <dbReference type="SAM" id="SignalP"/>
    </source>
</evidence>
<keyword evidence="4" id="KW-0677">Repeat</keyword>
<dbReference type="Gene3D" id="3.80.10.10">
    <property type="entry name" value="Ribonuclease Inhibitor"/>
    <property type="match status" value="2"/>
</dbReference>
<dbReference type="RefSeq" id="WP_230097042.1">
    <property type="nucleotide sequence ID" value="NZ_CAKKNS010000005.1"/>
</dbReference>
<proteinExistence type="inferred from homology"/>
<evidence type="ECO:0000256" key="2">
    <source>
        <dbReference type="ARBA" id="ARBA00022614"/>
    </source>
</evidence>
<keyword evidence="6" id="KW-0472">Membrane</keyword>
<dbReference type="InterPro" id="IPR032675">
    <property type="entry name" value="LRR_dom_sf"/>
</dbReference>
<comment type="similarity">
    <text evidence="1">Belongs to the internalin family.</text>
</comment>
<organism evidence="8 9">
    <name type="scientific">Periweissella fabaria</name>
    <dbReference type="NCBI Taxonomy" id="546157"/>
    <lineage>
        <taxon>Bacteria</taxon>
        <taxon>Bacillati</taxon>
        <taxon>Bacillota</taxon>
        <taxon>Bacilli</taxon>
        <taxon>Lactobacillales</taxon>
        <taxon>Lactobacillaceae</taxon>
        <taxon>Periweissella</taxon>
    </lineage>
</organism>
<dbReference type="Gene3D" id="2.60.40.1850">
    <property type="match status" value="1"/>
</dbReference>
<name>A0ABM8Z747_9LACO</name>
<feature type="signal peptide" evidence="7">
    <location>
        <begin position="1"/>
        <end position="25"/>
    </location>
</feature>
<feature type="compositionally biased region" description="Polar residues" evidence="5">
    <location>
        <begin position="603"/>
        <end position="616"/>
    </location>
</feature>
<feature type="transmembrane region" description="Helical" evidence="6">
    <location>
        <begin position="869"/>
        <end position="889"/>
    </location>
</feature>
<keyword evidence="9" id="KW-1185">Reference proteome</keyword>
<evidence type="ECO:0000256" key="5">
    <source>
        <dbReference type="SAM" id="MobiDB-lite"/>
    </source>
</evidence>
<accession>A0ABM8Z747</accession>
<dbReference type="Gene3D" id="2.60.40.1220">
    <property type="match status" value="1"/>
</dbReference>
<evidence type="ECO:0000256" key="6">
    <source>
        <dbReference type="SAM" id="Phobius"/>
    </source>
</evidence>
<evidence type="ECO:0000313" key="9">
    <source>
        <dbReference type="Proteomes" id="UP000789707"/>
    </source>
</evidence>
<comment type="caution">
    <text evidence="8">The sequence shown here is derived from an EMBL/GenBank/DDBJ whole genome shotgun (WGS) entry which is preliminary data.</text>
</comment>
<dbReference type="PANTHER" id="PTHR46652:SF3">
    <property type="entry name" value="LEUCINE-RICH REPEAT-CONTAINING PROTEIN 9"/>
    <property type="match status" value="1"/>
</dbReference>
<dbReference type="InterPro" id="IPR001611">
    <property type="entry name" value="Leu-rich_rpt"/>
</dbReference>
<evidence type="ECO:0000313" key="8">
    <source>
        <dbReference type="EMBL" id="CAH0417008.1"/>
    </source>
</evidence>
<dbReference type="InterPro" id="IPR037250">
    <property type="entry name" value="NEAT_dom_sf"/>
</dbReference>
<evidence type="ECO:0000256" key="4">
    <source>
        <dbReference type="ARBA" id="ARBA00022737"/>
    </source>
</evidence>
<dbReference type="SUPFAM" id="SSF52058">
    <property type="entry name" value="L domain-like"/>
    <property type="match status" value="1"/>
</dbReference>
<reference evidence="8 9" key="1">
    <citation type="submission" date="2021-11" db="EMBL/GenBank/DDBJ databases">
        <authorList>
            <person name="Depoorter E."/>
        </authorList>
    </citation>
    <scope>NUCLEOTIDE SEQUENCE [LARGE SCALE GENOMIC DNA]</scope>
    <source>
        <strain evidence="8 9">LMG 24289</strain>
    </source>
</reference>
<protein>
    <recommendedName>
        <fullName evidence="10">Leucine-rich repeat domain-containing protein</fullName>
    </recommendedName>
</protein>
<feature type="chain" id="PRO_5045785778" description="Leucine-rich repeat domain-containing protein" evidence="7">
    <location>
        <begin position="26"/>
        <end position="893"/>
    </location>
</feature>
<evidence type="ECO:0008006" key="10">
    <source>
        <dbReference type="Google" id="ProtNLM"/>
    </source>
</evidence>
<dbReference type="SMART" id="SM00365">
    <property type="entry name" value="LRR_SD22"/>
    <property type="match status" value="7"/>
</dbReference>
<keyword evidence="2" id="KW-0433">Leucine-rich repeat</keyword>
<keyword evidence="6" id="KW-0812">Transmembrane</keyword>
<dbReference type="InterPro" id="IPR014755">
    <property type="entry name" value="Cu-Rt/internalin_Ig-like"/>
</dbReference>
<dbReference type="InterPro" id="IPR050836">
    <property type="entry name" value="SDS22/Internalin_LRR"/>
</dbReference>
<sequence>MKKYYLALLITAFTLSAVPQSHVHATPIDDSAPHTDVAVDTWMPDKNLRDAIRDALGDGVKLTQANMAQITNLDLTADDVSNLEGLQYATNLQSLDLTENSYSDLTPIGTLPNLTSLSLRFNHADSMPDLAALKNPNLQSLNLGGDSYGTQPAKLAGLVNLTKLTNLQMFGNNLTALPPIAPNAPLTTLDVSLNKITDVKGLTNYRGLTNLSVSSNKLADWSPIAKLTNLTQLTAGNNPQTNIASLSTLTKLQIFNASQLDLTNQDIKTLLPKMPNLTQLAIDFNAQITDISPVAKLTNLSTLVFSKDSVTDLTPVANLTNLTDLEFGNNQVSDVSPLAKLTNLTDLEFPRNQVLDISPLHALNQLDYFNAKFQFITQPTLLLPAKSSFTTTLAAKDIDGTVIPLTYGSGTPADLKGIFVTYAPQTAAGSTNFTWSKLGTKSVTKNFNGTVVQPFDLQKANSADQATPVKLLVTKGDNPNLTSVASTFIMQQATLVTHPNGSGILNFKLVVPTNYGKDGVMFKDAKQVSAQKAGDSYILNYQLPLTAAQMKEPALLENMHVDINFGTFVYNNIYNVYFKIVHSTNYDPQPPVDPTKLPFDLPTSPSNTSNQASHTGHMSPIMKPQGPFSMTRSVGLQILKGDQSQSASVANQYIQPTATLQVQPNGSGTLFVKAIVQLAFGPNSLTFFSGRQVSAVKDGGNYVMTYALPLTATQLNATEFLETMHVDIKVGSFIYNHVYNVYFKLQGGKMLPTNTPASLINQSFTNAAIFNGGNVPTNLSALSGNAGIPVVPTSAVIAAGQTHDTNAVKQSTDTMASTPAKAVAHAATAKPTPAKTAAPVANNSNHKLAAAATQPQAAPVNVSGYIKKASAFVAALLGVVAVYGGWYWFKQRK</sequence>
<gene>
    <name evidence="8" type="ORF">WFA24289_01325</name>
</gene>
<dbReference type="PANTHER" id="PTHR46652">
    <property type="entry name" value="LEUCINE-RICH REPEAT AND IQ DOMAIN-CONTAINING PROTEIN 1-RELATED"/>
    <property type="match status" value="1"/>
</dbReference>
<evidence type="ECO:0000256" key="3">
    <source>
        <dbReference type="ARBA" id="ARBA00022729"/>
    </source>
</evidence>
<dbReference type="PROSITE" id="PS51450">
    <property type="entry name" value="LRR"/>
    <property type="match status" value="5"/>
</dbReference>
<dbReference type="EMBL" id="CAKKNS010000005">
    <property type="protein sequence ID" value="CAH0417008.1"/>
    <property type="molecule type" value="Genomic_DNA"/>
</dbReference>
<keyword evidence="3 7" id="KW-0732">Signal</keyword>
<keyword evidence="6" id="KW-1133">Transmembrane helix</keyword>